<organism evidence="1 2">
    <name type="scientific">Cylindrotheca closterium</name>
    <dbReference type="NCBI Taxonomy" id="2856"/>
    <lineage>
        <taxon>Eukaryota</taxon>
        <taxon>Sar</taxon>
        <taxon>Stramenopiles</taxon>
        <taxon>Ochrophyta</taxon>
        <taxon>Bacillariophyta</taxon>
        <taxon>Bacillariophyceae</taxon>
        <taxon>Bacillariophycidae</taxon>
        <taxon>Bacillariales</taxon>
        <taxon>Bacillariaceae</taxon>
        <taxon>Cylindrotheca</taxon>
    </lineage>
</organism>
<feature type="non-terminal residue" evidence="1">
    <location>
        <position position="1"/>
    </location>
</feature>
<keyword evidence="2" id="KW-1185">Reference proteome</keyword>
<dbReference type="Proteomes" id="UP001295423">
    <property type="component" value="Unassembled WGS sequence"/>
</dbReference>
<dbReference type="AlphaFoldDB" id="A0AAD2CQ15"/>
<accession>A0AAD2CQ15</accession>
<name>A0AAD2CQ15_9STRA</name>
<protein>
    <submittedName>
        <fullName evidence="1">Uncharacterized protein</fullName>
    </submittedName>
</protein>
<evidence type="ECO:0000313" key="1">
    <source>
        <dbReference type="EMBL" id="CAJ1938764.1"/>
    </source>
</evidence>
<evidence type="ECO:0000313" key="2">
    <source>
        <dbReference type="Proteomes" id="UP001295423"/>
    </source>
</evidence>
<sequence>GGERREAFSRFLTNKVRRKGFGWKEYVDLLDEREVDMSANTETQLATELQAKGGPNDAVVNDTRAVAFVVLDSANEKKNTLNLLFLRKILTSPWTSLRNAHDKARDKSLQDEDLILADDLAKHPTTTHNARGELKLFDEGKTEKNHVGLKASEFQKYRNYLDEDKRMNKLAKLKKEEKKEKRKKTCCSMNNV</sequence>
<comment type="caution">
    <text evidence="1">The sequence shown here is derived from an EMBL/GenBank/DDBJ whole genome shotgun (WGS) entry which is preliminary data.</text>
</comment>
<dbReference type="EMBL" id="CAKOGP040000767">
    <property type="protein sequence ID" value="CAJ1938764.1"/>
    <property type="molecule type" value="Genomic_DNA"/>
</dbReference>
<proteinExistence type="predicted"/>
<gene>
    <name evidence="1" type="ORF">CYCCA115_LOCUS6267</name>
</gene>
<reference evidence="1" key="1">
    <citation type="submission" date="2023-08" db="EMBL/GenBank/DDBJ databases">
        <authorList>
            <person name="Audoor S."/>
            <person name="Bilcke G."/>
        </authorList>
    </citation>
    <scope>NUCLEOTIDE SEQUENCE</scope>
</reference>